<dbReference type="Gene3D" id="3.30.70.330">
    <property type="match status" value="2"/>
</dbReference>
<organism evidence="9 10">
    <name type="scientific">Theileria equi strain WA</name>
    <dbReference type="NCBI Taxonomy" id="1537102"/>
    <lineage>
        <taxon>Eukaryota</taxon>
        <taxon>Sar</taxon>
        <taxon>Alveolata</taxon>
        <taxon>Apicomplexa</taxon>
        <taxon>Aconoidasida</taxon>
        <taxon>Piroplasmida</taxon>
        <taxon>Theileriidae</taxon>
        <taxon>Theileria</taxon>
    </lineage>
</organism>
<dbReference type="KEGG" id="beq:BEWA_039510"/>
<dbReference type="eggNOG" id="KOG1548">
    <property type="taxonomic scope" value="Eukaryota"/>
</dbReference>
<keyword evidence="5" id="KW-0508">mRNA splicing</keyword>
<dbReference type="InterPro" id="IPR034393">
    <property type="entry name" value="TatSF1-like"/>
</dbReference>
<evidence type="ECO:0000256" key="7">
    <source>
        <dbReference type="SAM" id="MobiDB-lite"/>
    </source>
</evidence>
<dbReference type="InterPro" id="IPR012677">
    <property type="entry name" value="Nucleotide-bd_a/b_plait_sf"/>
</dbReference>
<dbReference type="EMBL" id="ACOU01000002">
    <property type="protein sequence ID" value="EKX73913.1"/>
    <property type="molecule type" value="Genomic_DNA"/>
</dbReference>
<dbReference type="RefSeq" id="XP_004833365.1">
    <property type="nucleotide sequence ID" value="XM_004833308.1"/>
</dbReference>
<dbReference type="STRING" id="1537102.L1LFI6"/>
<evidence type="ECO:0000256" key="6">
    <source>
        <dbReference type="PROSITE-ProRule" id="PRU00176"/>
    </source>
</evidence>
<dbReference type="SUPFAM" id="SSF54928">
    <property type="entry name" value="RNA-binding domain, RBD"/>
    <property type="match status" value="1"/>
</dbReference>
<keyword evidence="2" id="KW-0507">mRNA processing</keyword>
<dbReference type="AlphaFoldDB" id="L1LFI6"/>
<feature type="domain" description="RRM" evidence="8">
    <location>
        <begin position="75"/>
        <end position="161"/>
    </location>
</feature>
<reference evidence="9 10" key="1">
    <citation type="journal article" date="2012" name="BMC Genomics">
        <title>Comparative genomic analysis and phylogenetic position of Theileria equi.</title>
        <authorList>
            <person name="Kappmeyer L.S."/>
            <person name="Thiagarajan M."/>
            <person name="Herndon D.R."/>
            <person name="Ramsay J.D."/>
            <person name="Caler E."/>
            <person name="Djikeng A."/>
            <person name="Gillespie J.J."/>
            <person name="Lau A.O."/>
            <person name="Roalson E.H."/>
            <person name="Silva J.C."/>
            <person name="Silva M.G."/>
            <person name="Suarez C.E."/>
            <person name="Ueti M.W."/>
            <person name="Nene V.M."/>
            <person name="Mealey R.H."/>
            <person name="Knowles D.P."/>
            <person name="Brayton K.A."/>
        </authorList>
    </citation>
    <scope>NUCLEOTIDE SEQUENCE [LARGE SCALE GENOMIC DNA]</scope>
    <source>
        <strain evidence="9 10">WA</strain>
    </source>
</reference>
<evidence type="ECO:0000256" key="2">
    <source>
        <dbReference type="ARBA" id="ARBA00022664"/>
    </source>
</evidence>
<dbReference type="VEuPathDB" id="PiroplasmaDB:BEWA_039510"/>
<dbReference type="PANTHER" id="PTHR15608">
    <property type="entry name" value="SPLICING FACTOR U2AF-ASSOCIATED PROTEIN 2"/>
    <property type="match status" value="1"/>
</dbReference>
<dbReference type="InterPro" id="IPR034392">
    <property type="entry name" value="TatSF1-like_RRM1"/>
</dbReference>
<dbReference type="PROSITE" id="PS50102">
    <property type="entry name" value="RRM"/>
    <property type="match status" value="1"/>
</dbReference>
<name>L1LFI6_THEEQ</name>
<dbReference type="GeneID" id="15807361"/>
<dbReference type="GO" id="GO:0003723">
    <property type="term" value="F:RNA binding"/>
    <property type="evidence" value="ECO:0007669"/>
    <property type="project" value="UniProtKB-UniRule"/>
</dbReference>
<feature type="region of interest" description="Disordered" evidence="7">
    <location>
        <begin position="15"/>
        <end position="55"/>
    </location>
</feature>
<dbReference type="SMART" id="SM00360">
    <property type="entry name" value="RRM"/>
    <property type="match status" value="2"/>
</dbReference>
<dbReference type="Pfam" id="PF00076">
    <property type="entry name" value="RRM_1"/>
    <property type="match status" value="1"/>
</dbReference>
<evidence type="ECO:0000256" key="4">
    <source>
        <dbReference type="ARBA" id="ARBA00022884"/>
    </source>
</evidence>
<dbReference type="InterPro" id="IPR000504">
    <property type="entry name" value="RRM_dom"/>
</dbReference>
<comment type="similarity">
    <text evidence="1">Belongs to the HTATSF1 family.</text>
</comment>
<dbReference type="GO" id="GO:0005684">
    <property type="term" value="C:U2-type spliceosomal complex"/>
    <property type="evidence" value="ECO:0007669"/>
    <property type="project" value="TreeGrafter"/>
</dbReference>
<evidence type="ECO:0000256" key="1">
    <source>
        <dbReference type="ARBA" id="ARBA00007747"/>
    </source>
</evidence>
<comment type="caution">
    <text evidence="9">The sequence shown here is derived from an EMBL/GenBank/DDBJ whole genome shotgun (WGS) entry which is preliminary data.</text>
</comment>
<dbReference type="InterPro" id="IPR035979">
    <property type="entry name" value="RBD_domain_sf"/>
</dbReference>
<sequence length="360" mass="42125">MAAWEPISSCNELKKVLVQEDENEEEVPEPTKENEQEDDEEEETKRKKREKKKQYLKRKKQRIESGQWVDSSKVYSVYISGLPKDTTVEEVSQVFKRAGVIKIDPITTLPKVKLYTDEEGNLKSDATVTFVNQESVDLALRYFDNSEFRTGYIIHVEKVCMDNKCIRIQAKYEPQKGKRILTTDPEMRKKYLAAKYEQERLQSWGYDMDDGTDRRIVISKPMFSTKEAEMHEADSDFYKELQEEIHTEVAKYVEVEKVTPIPRHPQGIVCIKFKTGLDAQTFISKFNNRMFDGRQLDVYFFDGKTDLKSQAIPSKAQVEKIKEPPKEEIPTCVSYCLQNTKLQDWIDEQSSDEEFEIRTE</sequence>
<dbReference type="Proteomes" id="UP000031512">
    <property type="component" value="Unassembled WGS sequence"/>
</dbReference>
<keyword evidence="10" id="KW-1185">Reference proteome</keyword>
<evidence type="ECO:0000259" key="8">
    <source>
        <dbReference type="PROSITE" id="PS50102"/>
    </source>
</evidence>
<gene>
    <name evidence="9" type="ORF">BEWA_039510</name>
</gene>
<evidence type="ECO:0000256" key="3">
    <source>
        <dbReference type="ARBA" id="ARBA00022737"/>
    </source>
</evidence>
<dbReference type="GO" id="GO:0000398">
    <property type="term" value="P:mRNA splicing, via spliceosome"/>
    <property type="evidence" value="ECO:0007669"/>
    <property type="project" value="InterPro"/>
</dbReference>
<protein>
    <recommendedName>
        <fullName evidence="8">RRM domain-containing protein</fullName>
    </recommendedName>
</protein>
<evidence type="ECO:0000256" key="5">
    <source>
        <dbReference type="ARBA" id="ARBA00023187"/>
    </source>
</evidence>
<dbReference type="CDD" id="cd12281">
    <property type="entry name" value="RRM1_TatSF1_like"/>
    <property type="match status" value="1"/>
</dbReference>
<proteinExistence type="inferred from homology"/>
<feature type="compositionally biased region" description="Basic residues" evidence="7">
    <location>
        <begin position="46"/>
        <end position="55"/>
    </location>
</feature>
<keyword evidence="4 6" id="KW-0694">RNA-binding</keyword>
<dbReference type="OrthoDB" id="10258585at2759"/>
<evidence type="ECO:0000313" key="10">
    <source>
        <dbReference type="Proteomes" id="UP000031512"/>
    </source>
</evidence>
<evidence type="ECO:0000313" key="9">
    <source>
        <dbReference type="EMBL" id="EKX73913.1"/>
    </source>
</evidence>
<accession>L1LFI6</accession>
<feature type="compositionally biased region" description="Acidic residues" evidence="7">
    <location>
        <begin position="19"/>
        <end position="28"/>
    </location>
</feature>
<dbReference type="PANTHER" id="PTHR15608:SF0">
    <property type="entry name" value="HIV TAT-SPECIFIC FACTOR 1"/>
    <property type="match status" value="1"/>
</dbReference>
<dbReference type="GO" id="GO:0005686">
    <property type="term" value="C:U2 snRNP"/>
    <property type="evidence" value="ECO:0007669"/>
    <property type="project" value="TreeGrafter"/>
</dbReference>
<keyword evidence="3" id="KW-0677">Repeat</keyword>